<dbReference type="PANTHER" id="PTHR16207">
    <property type="entry name" value="SET DOMAIN-CONTAINING PROTEIN"/>
    <property type="match status" value="1"/>
</dbReference>
<gene>
    <name evidence="1" type="ORF">PACLA_8A033224</name>
</gene>
<sequence length="141" mass="16407">MKQSSSSTSEDDVPLKQRVKTKAQTVIKKAKKDIRKNTVPVQPLNSKKFVIPRNKKTRELLDIQGLESRDAVELLRKVKQSFYQPDNISNYIFENVTIVHNARFSAEFSAKKQEMRQDGYAQKDLEDTFAYLYLDGWHKVL</sequence>
<name>A0A7D9IWE5_PARCT</name>
<proteinExistence type="predicted"/>
<comment type="caution">
    <text evidence="1">The sequence shown here is derived from an EMBL/GenBank/DDBJ whole genome shotgun (WGS) entry which is preliminary data.</text>
</comment>
<dbReference type="PANTHER" id="PTHR16207:SF11">
    <property type="entry name" value="SET DOMAIN-CONTAINING PROTEIN"/>
    <property type="match status" value="1"/>
</dbReference>
<organism evidence="1 2">
    <name type="scientific">Paramuricea clavata</name>
    <name type="common">Red gorgonian</name>
    <name type="synonym">Violescent sea-whip</name>
    <dbReference type="NCBI Taxonomy" id="317549"/>
    <lineage>
        <taxon>Eukaryota</taxon>
        <taxon>Metazoa</taxon>
        <taxon>Cnidaria</taxon>
        <taxon>Anthozoa</taxon>
        <taxon>Octocorallia</taxon>
        <taxon>Malacalcyonacea</taxon>
        <taxon>Plexauridae</taxon>
        <taxon>Paramuricea</taxon>
    </lineage>
</organism>
<dbReference type="EMBL" id="CACRXK020010911">
    <property type="protein sequence ID" value="CAB4020346.1"/>
    <property type="molecule type" value="Genomic_DNA"/>
</dbReference>
<dbReference type="InterPro" id="IPR046432">
    <property type="entry name" value="TASOR"/>
</dbReference>
<dbReference type="Proteomes" id="UP001152795">
    <property type="component" value="Unassembled WGS sequence"/>
</dbReference>
<dbReference type="AlphaFoldDB" id="A0A7D9IWE5"/>
<dbReference type="GO" id="GO:0045814">
    <property type="term" value="P:negative regulation of gene expression, epigenetic"/>
    <property type="evidence" value="ECO:0007669"/>
    <property type="project" value="InterPro"/>
</dbReference>
<accession>A0A7D9IWE5</accession>
<evidence type="ECO:0000313" key="2">
    <source>
        <dbReference type="Proteomes" id="UP001152795"/>
    </source>
</evidence>
<dbReference type="GO" id="GO:0005654">
    <property type="term" value="C:nucleoplasm"/>
    <property type="evidence" value="ECO:0007669"/>
    <property type="project" value="TreeGrafter"/>
</dbReference>
<protein>
    <submittedName>
        <fullName evidence="1">Uncharacterized protein</fullName>
    </submittedName>
</protein>
<keyword evidence="2" id="KW-1185">Reference proteome</keyword>
<evidence type="ECO:0000313" key="1">
    <source>
        <dbReference type="EMBL" id="CAB4020346.1"/>
    </source>
</evidence>
<reference evidence="1" key="1">
    <citation type="submission" date="2020-04" db="EMBL/GenBank/DDBJ databases">
        <authorList>
            <person name="Alioto T."/>
            <person name="Alioto T."/>
            <person name="Gomez Garrido J."/>
        </authorList>
    </citation>
    <scope>NUCLEOTIDE SEQUENCE</scope>
    <source>
        <strain evidence="1">A484AB</strain>
    </source>
</reference>